<dbReference type="EMBL" id="GBRH01264850">
    <property type="protein sequence ID" value="JAD33045.1"/>
    <property type="molecule type" value="Transcribed_RNA"/>
</dbReference>
<reference evidence="1" key="1">
    <citation type="submission" date="2014-09" db="EMBL/GenBank/DDBJ databases">
        <authorList>
            <person name="Magalhaes I.L.F."/>
            <person name="Oliveira U."/>
            <person name="Santos F.R."/>
            <person name="Vidigal T.H.D.A."/>
            <person name="Brescovit A.D."/>
            <person name="Santos A.J."/>
        </authorList>
    </citation>
    <scope>NUCLEOTIDE SEQUENCE</scope>
    <source>
        <tissue evidence="1">Shoot tissue taken approximately 20 cm above the soil surface</tissue>
    </source>
</reference>
<proteinExistence type="predicted"/>
<reference evidence="1" key="2">
    <citation type="journal article" date="2015" name="Data Brief">
        <title>Shoot transcriptome of the giant reed, Arundo donax.</title>
        <authorList>
            <person name="Barrero R.A."/>
            <person name="Guerrero F.D."/>
            <person name="Moolhuijzen P."/>
            <person name="Goolsby J.A."/>
            <person name="Tidwell J."/>
            <person name="Bellgard S.E."/>
            <person name="Bellgard M.I."/>
        </authorList>
    </citation>
    <scope>NUCLEOTIDE SEQUENCE</scope>
    <source>
        <tissue evidence="1">Shoot tissue taken approximately 20 cm above the soil surface</tissue>
    </source>
</reference>
<accession>A0A0A8Z8H5</accession>
<name>A0A0A8Z8H5_ARUDO</name>
<dbReference type="AlphaFoldDB" id="A0A0A8Z8H5"/>
<protein>
    <submittedName>
        <fullName evidence="1">Uncharacterized protein</fullName>
    </submittedName>
</protein>
<sequence>MTHQTGMTCQKNLKNIYLRNRKMIIGNSENILFWENSWISDKPLKNLIPIVI</sequence>
<evidence type="ECO:0000313" key="1">
    <source>
        <dbReference type="EMBL" id="JAD33045.1"/>
    </source>
</evidence>
<organism evidence="1">
    <name type="scientific">Arundo donax</name>
    <name type="common">Giant reed</name>
    <name type="synonym">Donax arundinaceus</name>
    <dbReference type="NCBI Taxonomy" id="35708"/>
    <lineage>
        <taxon>Eukaryota</taxon>
        <taxon>Viridiplantae</taxon>
        <taxon>Streptophyta</taxon>
        <taxon>Embryophyta</taxon>
        <taxon>Tracheophyta</taxon>
        <taxon>Spermatophyta</taxon>
        <taxon>Magnoliopsida</taxon>
        <taxon>Liliopsida</taxon>
        <taxon>Poales</taxon>
        <taxon>Poaceae</taxon>
        <taxon>PACMAD clade</taxon>
        <taxon>Arundinoideae</taxon>
        <taxon>Arundineae</taxon>
        <taxon>Arundo</taxon>
    </lineage>
</organism>